<dbReference type="GO" id="GO:0017057">
    <property type="term" value="F:6-phosphogluconolactonase activity"/>
    <property type="evidence" value="ECO:0007669"/>
    <property type="project" value="TreeGrafter"/>
</dbReference>
<dbReference type="InterPro" id="IPR050282">
    <property type="entry name" value="Cycloisomerase_2"/>
</dbReference>
<protein>
    <submittedName>
        <fullName evidence="3">6-phosphogluconolactonase</fullName>
    </submittedName>
</protein>
<sequence>MLPFATMSQAKNTIPMLVGSYTDNDSQGISLYNFNTQTGEATHVKTFPASNPSFVVATKNKAFFYAVNENGDGKGAVSAFTKEGKLINQQPSHGDHPCHVNIDKTQNWVVVSNYSGGNFSIYKREANGALSVALQTIQHNGKGTNTQRQEKAHVHSTTFNAENNMLFVVDLGTDQIVAYNFDEKTGHVTQNDKASIQTAPGHGPRILQFYKNFAYIIEEMSGTVSVYAFNQQTTSFKHIQTISSLPKDYTIQNNDAGSAHIHITQDGKNVYATNRSTSNTIATFKRNSSTGQLTLLNTLPVEGKGPRHFTLTPNEKFLLVANQNTNNITLFQRTPQTGQLKATKKTINTPKPVCLTWF</sequence>
<comment type="similarity">
    <text evidence="1">Belongs to the cycloisomerase 2 family.</text>
</comment>
<evidence type="ECO:0000256" key="2">
    <source>
        <dbReference type="ARBA" id="ARBA00022526"/>
    </source>
</evidence>
<keyword evidence="2" id="KW-0313">Glucose metabolism</keyword>
<dbReference type="PANTHER" id="PTHR30344:SF1">
    <property type="entry name" value="6-PHOSPHOGLUCONOLACTONASE"/>
    <property type="match status" value="1"/>
</dbReference>
<proteinExistence type="inferred from homology"/>
<dbReference type="OrthoDB" id="9790815at2"/>
<evidence type="ECO:0000313" key="4">
    <source>
        <dbReference type="Proteomes" id="UP000249547"/>
    </source>
</evidence>
<dbReference type="InterPro" id="IPR019405">
    <property type="entry name" value="Lactonase_7-beta_prop"/>
</dbReference>
<keyword evidence="2" id="KW-0119">Carbohydrate metabolism</keyword>
<dbReference type="GO" id="GO:0006006">
    <property type="term" value="P:glucose metabolic process"/>
    <property type="evidence" value="ECO:0007669"/>
    <property type="project" value="UniProtKB-KW"/>
</dbReference>
<organism evidence="3 4">
    <name type="scientific">Chitinophaga skermanii</name>
    <dbReference type="NCBI Taxonomy" id="331697"/>
    <lineage>
        <taxon>Bacteria</taxon>
        <taxon>Pseudomonadati</taxon>
        <taxon>Bacteroidota</taxon>
        <taxon>Chitinophagia</taxon>
        <taxon>Chitinophagales</taxon>
        <taxon>Chitinophagaceae</taxon>
        <taxon>Chitinophaga</taxon>
    </lineage>
</organism>
<reference evidence="3 4" key="1">
    <citation type="submission" date="2018-06" db="EMBL/GenBank/DDBJ databases">
        <title>Genomic Encyclopedia of Archaeal and Bacterial Type Strains, Phase II (KMG-II): from individual species to whole genera.</title>
        <authorList>
            <person name="Goeker M."/>
        </authorList>
    </citation>
    <scope>NUCLEOTIDE SEQUENCE [LARGE SCALE GENOMIC DNA]</scope>
    <source>
        <strain evidence="3 4">DSM 23857</strain>
    </source>
</reference>
<dbReference type="GO" id="GO:0005829">
    <property type="term" value="C:cytosol"/>
    <property type="evidence" value="ECO:0007669"/>
    <property type="project" value="TreeGrafter"/>
</dbReference>
<dbReference type="SUPFAM" id="SSF51004">
    <property type="entry name" value="C-terminal (heme d1) domain of cytochrome cd1-nitrite reductase"/>
    <property type="match status" value="1"/>
</dbReference>
<dbReference type="AlphaFoldDB" id="A0A327Q7R2"/>
<dbReference type="InterPro" id="IPR011048">
    <property type="entry name" value="Haem_d1_sf"/>
</dbReference>
<comment type="caution">
    <text evidence="3">The sequence shown here is derived from an EMBL/GenBank/DDBJ whole genome shotgun (WGS) entry which is preliminary data.</text>
</comment>
<dbReference type="EMBL" id="QLLL01000008">
    <property type="protein sequence ID" value="RAJ00341.1"/>
    <property type="molecule type" value="Genomic_DNA"/>
</dbReference>
<name>A0A327Q7R2_9BACT</name>
<dbReference type="InterPro" id="IPR015943">
    <property type="entry name" value="WD40/YVTN_repeat-like_dom_sf"/>
</dbReference>
<evidence type="ECO:0000256" key="1">
    <source>
        <dbReference type="ARBA" id="ARBA00005564"/>
    </source>
</evidence>
<dbReference type="Pfam" id="PF10282">
    <property type="entry name" value="Lactonase"/>
    <property type="match status" value="1"/>
</dbReference>
<gene>
    <name evidence="3" type="ORF">LX64_04043</name>
</gene>
<dbReference type="Proteomes" id="UP000249547">
    <property type="component" value="Unassembled WGS sequence"/>
</dbReference>
<dbReference type="PANTHER" id="PTHR30344">
    <property type="entry name" value="6-PHOSPHOGLUCONOLACTONASE-RELATED"/>
    <property type="match status" value="1"/>
</dbReference>
<dbReference type="RefSeq" id="WP_158538691.1">
    <property type="nucleotide sequence ID" value="NZ_QLLL01000008.1"/>
</dbReference>
<evidence type="ECO:0000313" key="3">
    <source>
        <dbReference type="EMBL" id="RAJ00341.1"/>
    </source>
</evidence>
<dbReference type="Gene3D" id="2.130.10.10">
    <property type="entry name" value="YVTN repeat-like/Quinoprotein amine dehydrogenase"/>
    <property type="match status" value="1"/>
</dbReference>
<keyword evidence="4" id="KW-1185">Reference proteome</keyword>
<accession>A0A327Q7R2</accession>